<name>A0ABR5TJM8_9EURY</name>
<protein>
    <submittedName>
        <fullName evidence="1">Uncharacterized protein</fullName>
    </submittedName>
</protein>
<evidence type="ECO:0000313" key="2">
    <source>
        <dbReference type="Proteomes" id="UP000070633"/>
    </source>
</evidence>
<comment type="caution">
    <text evidence="1">The sequence shown here is derived from an EMBL/GenBank/DDBJ whole genome shotgun (WGS) entry which is preliminary data.</text>
</comment>
<sequence>MNETLYLYTRKDHPTHTPFAKSIDPNFKNWTSGLTGVGMIDVLIKSTKLPDSNFYLGEDSGYLPAAKKTKKILQRYLHFRFTRPRL</sequence>
<dbReference type="Proteomes" id="UP000070633">
    <property type="component" value="Unassembled WGS sequence"/>
</dbReference>
<accession>A0ABR5TJM8</accession>
<evidence type="ECO:0000313" key="1">
    <source>
        <dbReference type="EMBL" id="KXB08439.1"/>
    </source>
</evidence>
<dbReference type="EMBL" id="LHYI01000018">
    <property type="protein sequence ID" value="KXB08439.1"/>
    <property type="molecule type" value="Genomic_DNA"/>
</dbReference>
<keyword evidence="2" id="KW-1185">Reference proteome</keyword>
<reference evidence="1 2" key="1">
    <citation type="journal article" date="2016" name="Sci. Rep.">
        <title>Metabolic traits of an uncultured archaeal lineage -MSBL1- from brine pools of the Red Sea.</title>
        <authorList>
            <person name="Mwirichia R."/>
            <person name="Alam I."/>
            <person name="Rashid M."/>
            <person name="Vinu M."/>
            <person name="Ba-Alawi W."/>
            <person name="Anthony Kamau A."/>
            <person name="Kamanda Ngugi D."/>
            <person name="Goker M."/>
            <person name="Klenk H.P."/>
            <person name="Bajic V."/>
            <person name="Stingl U."/>
        </authorList>
    </citation>
    <scope>NUCLEOTIDE SEQUENCE [LARGE SCALE GENOMIC DNA]</scope>
    <source>
        <strain evidence="1">SCGC-AAA382M17</strain>
    </source>
</reference>
<proteinExistence type="predicted"/>
<gene>
    <name evidence="1" type="ORF">AKJ55_01025</name>
</gene>
<organism evidence="1 2">
    <name type="scientific">candidate division MSBL1 archaeon SCGC-AAA382M17</name>
    <dbReference type="NCBI Taxonomy" id="1698284"/>
    <lineage>
        <taxon>Archaea</taxon>
        <taxon>Methanobacteriati</taxon>
        <taxon>Methanobacteriota</taxon>
        <taxon>candidate division MSBL1</taxon>
    </lineage>
</organism>